<feature type="compositionally biased region" description="Low complexity" evidence="1">
    <location>
        <begin position="144"/>
        <end position="210"/>
    </location>
</feature>
<keyword evidence="2" id="KW-0812">Transmembrane</keyword>
<evidence type="ECO:0000313" key="3">
    <source>
        <dbReference type="EMBL" id="MBP2361529.1"/>
    </source>
</evidence>
<feature type="region of interest" description="Disordered" evidence="1">
    <location>
        <begin position="31"/>
        <end position="74"/>
    </location>
</feature>
<reference evidence="3 4" key="1">
    <citation type="submission" date="2021-03" db="EMBL/GenBank/DDBJ databases">
        <title>Sequencing the genomes of 1000 actinobacteria strains.</title>
        <authorList>
            <person name="Klenk H.-P."/>
        </authorList>
    </citation>
    <scope>NUCLEOTIDE SEQUENCE [LARGE SCALE GENOMIC DNA]</scope>
    <source>
        <strain evidence="3 4">DSM 40843</strain>
    </source>
</reference>
<evidence type="ECO:0000313" key="4">
    <source>
        <dbReference type="Proteomes" id="UP001519311"/>
    </source>
</evidence>
<dbReference type="EMBL" id="JAGINS010000001">
    <property type="protein sequence ID" value="MBP2361529.1"/>
    <property type="molecule type" value="Genomic_DNA"/>
</dbReference>
<dbReference type="Proteomes" id="UP001519311">
    <property type="component" value="Unassembled WGS sequence"/>
</dbReference>
<dbReference type="RefSeq" id="WP_209470579.1">
    <property type="nucleotide sequence ID" value="NZ_BMWJ01000003.1"/>
</dbReference>
<evidence type="ECO:0000256" key="2">
    <source>
        <dbReference type="SAM" id="Phobius"/>
    </source>
</evidence>
<sequence>MDYCHPCQRHLNGALACAGCGTPADALVPYADPAHSGHEPERPGETLEPSGAGGQRRRARAADTRGRGRRTHRRRGRGVLLAALGVLLAVGALSLAELAIEPGGDDGAAEYVSESSASAEAAPVPSSSTVSDDAPGPVDPPTTTPVGASRSPGGEPSGSTEPGEPGPSASSSSAPASEDAPPSASTPSEPDGSDSPTGSSSPEGPTGEPTQPEPPKDPVPTPSPGETCTRWLWFCT</sequence>
<keyword evidence="4" id="KW-1185">Reference proteome</keyword>
<proteinExistence type="predicted"/>
<organism evidence="3 4">
    <name type="scientific">Streptomyces clavifer</name>
    <dbReference type="NCBI Taxonomy" id="68188"/>
    <lineage>
        <taxon>Bacteria</taxon>
        <taxon>Bacillati</taxon>
        <taxon>Actinomycetota</taxon>
        <taxon>Actinomycetes</taxon>
        <taxon>Kitasatosporales</taxon>
        <taxon>Streptomycetaceae</taxon>
        <taxon>Streptomyces</taxon>
    </lineage>
</organism>
<accession>A0ABS4VC84</accession>
<feature type="compositionally biased region" description="Pro residues" evidence="1">
    <location>
        <begin position="211"/>
        <end position="223"/>
    </location>
</feature>
<comment type="caution">
    <text evidence="3">The sequence shown here is derived from an EMBL/GenBank/DDBJ whole genome shotgun (WGS) entry which is preliminary data.</text>
</comment>
<gene>
    <name evidence="3" type="ORF">JOF59_003929</name>
</gene>
<protein>
    <submittedName>
        <fullName evidence="3">Uncharacterized protein</fullName>
    </submittedName>
</protein>
<keyword evidence="2" id="KW-0472">Membrane</keyword>
<feature type="transmembrane region" description="Helical" evidence="2">
    <location>
        <begin position="79"/>
        <end position="100"/>
    </location>
</feature>
<keyword evidence="2" id="KW-1133">Transmembrane helix</keyword>
<feature type="compositionally biased region" description="Low complexity" evidence="1">
    <location>
        <begin position="109"/>
        <end position="136"/>
    </location>
</feature>
<feature type="region of interest" description="Disordered" evidence="1">
    <location>
        <begin position="109"/>
        <end position="236"/>
    </location>
</feature>
<feature type="compositionally biased region" description="Basic and acidic residues" evidence="1">
    <location>
        <begin position="35"/>
        <end position="45"/>
    </location>
</feature>
<name>A0ABS4VC84_9ACTN</name>
<evidence type="ECO:0000256" key="1">
    <source>
        <dbReference type="SAM" id="MobiDB-lite"/>
    </source>
</evidence>